<protein>
    <submittedName>
        <fullName evidence="6">Homoserine kinase</fullName>
    </submittedName>
</protein>
<dbReference type="InterPro" id="IPR014721">
    <property type="entry name" value="Ribsml_uS5_D2-typ_fold_subgr"/>
</dbReference>
<evidence type="ECO:0000256" key="4">
    <source>
        <dbReference type="ARBA" id="ARBA00022777"/>
    </source>
</evidence>
<keyword evidence="2" id="KW-0808">Transferase</keyword>
<dbReference type="EMBL" id="JAHZIK010001834">
    <property type="protein sequence ID" value="MBW7459790.1"/>
    <property type="molecule type" value="Genomic_DNA"/>
</dbReference>
<dbReference type="PANTHER" id="PTHR20861">
    <property type="entry name" value="HOMOSERINE/4-DIPHOSPHOCYTIDYL-2-C-METHYL-D-ERYTHRITOL KINASE"/>
    <property type="match status" value="1"/>
</dbReference>
<evidence type="ECO:0000256" key="3">
    <source>
        <dbReference type="ARBA" id="ARBA00022741"/>
    </source>
</evidence>
<gene>
    <name evidence="6" type="ORF">K0U00_37595</name>
</gene>
<feature type="non-terminal residue" evidence="6">
    <location>
        <position position="80"/>
    </location>
</feature>
<keyword evidence="5" id="KW-0067">ATP-binding</keyword>
<keyword evidence="1" id="KW-0028">Amino-acid biosynthesis</keyword>
<dbReference type="GO" id="GO:0016301">
    <property type="term" value="F:kinase activity"/>
    <property type="evidence" value="ECO:0007669"/>
    <property type="project" value="UniProtKB-KW"/>
</dbReference>
<accession>A0ABS7CFT5</accession>
<evidence type="ECO:0000313" key="6">
    <source>
        <dbReference type="EMBL" id="MBW7459790.1"/>
    </source>
</evidence>
<dbReference type="InterPro" id="IPR020568">
    <property type="entry name" value="Ribosomal_Su5_D2-typ_SF"/>
</dbReference>
<evidence type="ECO:0000256" key="2">
    <source>
        <dbReference type="ARBA" id="ARBA00022679"/>
    </source>
</evidence>
<dbReference type="Gene3D" id="3.30.230.10">
    <property type="match status" value="1"/>
</dbReference>
<dbReference type="SUPFAM" id="SSF54211">
    <property type="entry name" value="Ribosomal protein S5 domain 2-like"/>
    <property type="match status" value="1"/>
</dbReference>
<keyword evidence="7" id="KW-1185">Reference proteome</keyword>
<evidence type="ECO:0000313" key="7">
    <source>
        <dbReference type="Proteomes" id="UP001519887"/>
    </source>
</evidence>
<comment type="caution">
    <text evidence="6">The sequence shown here is derived from an EMBL/GenBank/DDBJ whole genome shotgun (WGS) entry which is preliminary data.</text>
</comment>
<reference evidence="6 7" key="1">
    <citation type="submission" date="2021-07" db="EMBL/GenBank/DDBJ databases">
        <title>Paenibacillus radiodurans sp. nov., isolated from the southeastern edge of Tengger Desert.</title>
        <authorList>
            <person name="Zhang G."/>
        </authorList>
    </citation>
    <scope>NUCLEOTIDE SEQUENCE [LARGE SCALE GENOMIC DNA]</scope>
    <source>
        <strain evidence="6 7">CCM 7311</strain>
    </source>
</reference>
<dbReference type="PANTHER" id="PTHR20861:SF1">
    <property type="entry name" value="HOMOSERINE KINASE"/>
    <property type="match status" value="1"/>
</dbReference>
<proteinExistence type="predicted"/>
<evidence type="ECO:0000256" key="1">
    <source>
        <dbReference type="ARBA" id="ARBA00022605"/>
    </source>
</evidence>
<sequence length="80" mass="8657">MTDRKIIVKVPASTANLGPGFDTLGMALSLYSWLEMSLPRSGKTVIELHGEGLDGIPLDKSNLIYKVAQLVFAEADIEIP</sequence>
<keyword evidence="4 6" id="KW-0418">Kinase</keyword>
<evidence type="ECO:0000256" key="5">
    <source>
        <dbReference type="ARBA" id="ARBA00022840"/>
    </source>
</evidence>
<dbReference type="Proteomes" id="UP001519887">
    <property type="component" value="Unassembled WGS sequence"/>
</dbReference>
<organism evidence="6 7">
    <name type="scientific">Paenibacillus sepulcri</name>
    <dbReference type="NCBI Taxonomy" id="359917"/>
    <lineage>
        <taxon>Bacteria</taxon>
        <taxon>Bacillati</taxon>
        <taxon>Bacillota</taxon>
        <taxon>Bacilli</taxon>
        <taxon>Bacillales</taxon>
        <taxon>Paenibacillaceae</taxon>
        <taxon>Paenibacillus</taxon>
    </lineage>
</organism>
<keyword evidence="3" id="KW-0547">Nucleotide-binding</keyword>
<name>A0ABS7CFT5_9BACL</name>